<reference evidence="2 3" key="1">
    <citation type="submission" date="2017-06" db="EMBL/GenBank/DDBJ databases">
        <authorList>
            <person name="Kim H.J."/>
            <person name="Triplett B.A."/>
        </authorList>
    </citation>
    <scope>NUCLEOTIDE SEQUENCE [LARGE SCALE GENOMIC DNA]</scope>
    <source>
        <strain evidence="2 3">DS15</strain>
    </source>
</reference>
<name>A0A239G7J6_9SPHN</name>
<feature type="region of interest" description="Disordered" evidence="1">
    <location>
        <begin position="1"/>
        <end position="20"/>
    </location>
</feature>
<dbReference type="Proteomes" id="UP000198339">
    <property type="component" value="Unassembled WGS sequence"/>
</dbReference>
<dbReference type="RefSeq" id="WP_245836582.1">
    <property type="nucleotide sequence ID" value="NZ_CP076394.1"/>
</dbReference>
<sequence>MATECVAYRDGKGGLHSTPEKATLSDLSSVLGRVGEEGGMTAGVAKLILDKRAELERVFAEHDRMVEAAIAAGHDGAEVVPLDRAHDGS</sequence>
<proteinExistence type="predicted"/>
<protein>
    <submittedName>
        <fullName evidence="2">Uncharacterized protein</fullName>
    </submittedName>
</protein>
<dbReference type="EMBL" id="FZPA01000003">
    <property type="protein sequence ID" value="SNS65127.1"/>
    <property type="molecule type" value="Genomic_DNA"/>
</dbReference>
<organism evidence="2 3">
    <name type="scientific">Sphingopyxis indica</name>
    <dbReference type="NCBI Taxonomy" id="436663"/>
    <lineage>
        <taxon>Bacteria</taxon>
        <taxon>Pseudomonadati</taxon>
        <taxon>Pseudomonadota</taxon>
        <taxon>Alphaproteobacteria</taxon>
        <taxon>Sphingomonadales</taxon>
        <taxon>Sphingomonadaceae</taxon>
        <taxon>Sphingopyxis</taxon>
    </lineage>
</organism>
<evidence type="ECO:0000256" key="1">
    <source>
        <dbReference type="SAM" id="MobiDB-lite"/>
    </source>
</evidence>
<evidence type="ECO:0000313" key="3">
    <source>
        <dbReference type="Proteomes" id="UP000198339"/>
    </source>
</evidence>
<keyword evidence="3" id="KW-1185">Reference proteome</keyword>
<gene>
    <name evidence="2" type="ORF">SAMN06295955_10359</name>
</gene>
<evidence type="ECO:0000313" key="2">
    <source>
        <dbReference type="EMBL" id="SNS65127.1"/>
    </source>
</evidence>
<dbReference type="AlphaFoldDB" id="A0A239G7J6"/>
<accession>A0A239G7J6</accession>